<dbReference type="PANTHER" id="PTHR19431">
    <property type="entry name" value="60S RIBOSOMAL PROTEIN L4"/>
    <property type="match status" value="1"/>
</dbReference>
<organism evidence="4 5">
    <name type="scientific">Rhododendron griersonianum</name>
    <dbReference type="NCBI Taxonomy" id="479676"/>
    <lineage>
        <taxon>Eukaryota</taxon>
        <taxon>Viridiplantae</taxon>
        <taxon>Streptophyta</taxon>
        <taxon>Embryophyta</taxon>
        <taxon>Tracheophyta</taxon>
        <taxon>Spermatophyta</taxon>
        <taxon>Magnoliopsida</taxon>
        <taxon>eudicotyledons</taxon>
        <taxon>Gunneridae</taxon>
        <taxon>Pentapetalae</taxon>
        <taxon>asterids</taxon>
        <taxon>Ericales</taxon>
        <taxon>Ericaceae</taxon>
        <taxon>Ericoideae</taxon>
        <taxon>Rhodoreae</taxon>
        <taxon>Rhododendron</taxon>
    </lineage>
</organism>
<dbReference type="InterPro" id="IPR023574">
    <property type="entry name" value="Ribosomal_uL4_dom_sf"/>
</dbReference>
<dbReference type="GO" id="GO:0003735">
    <property type="term" value="F:structural constituent of ribosome"/>
    <property type="evidence" value="ECO:0007669"/>
    <property type="project" value="InterPro"/>
</dbReference>
<evidence type="ECO:0000256" key="2">
    <source>
        <dbReference type="ARBA" id="ARBA00022980"/>
    </source>
</evidence>
<keyword evidence="5" id="KW-1185">Reference proteome</keyword>
<gene>
    <name evidence="4" type="ORF">RHGRI_026755</name>
</gene>
<comment type="similarity">
    <text evidence="1">Belongs to the universal ribosomal protein uL4 family.</text>
</comment>
<accession>A0AAV6IZH6</accession>
<dbReference type="Proteomes" id="UP000823749">
    <property type="component" value="Chromosome 9"/>
</dbReference>
<dbReference type="InterPro" id="IPR045240">
    <property type="entry name" value="Ribosomal_uL4_euk/arch"/>
</dbReference>
<dbReference type="GO" id="GO:0005840">
    <property type="term" value="C:ribosome"/>
    <property type="evidence" value="ECO:0007669"/>
    <property type="project" value="UniProtKB-KW"/>
</dbReference>
<keyword evidence="3" id="KW-0687">Ribonucleoprotein</keyword>
<evidence type="ECO:0000256" key="3">
    <source>
        <dbReference type="ARBA" id="ARBA00023274"/>
    </source>
</evidence>
<reference evidence="4" key="1">
    <citation type="submission" date="2020-08" db="EMBL/GenBank/DDBJ databases">
        <title>Plant Genome Project.</title>
        <authorList>
            <person name="Zhang R.-G."/>
        </authorList>
    </citation>
    <scope>NUCLEOTIDE SEQUENCE</scope>
    <source>
        <strain evidence="4">WSP0</strain>
        <tissue evidence="4">Leaf</tissue>
    </source>
</reference>
<keyword evidence="2" id="KW-0689">Ribosomal protein</keyword>
<dbReference type="AlphaFoldDB" id="A0AAV6IZH6"/>
<name>A0AAV6IZH6_9ERIC</name>
<evidence type="ECO:0000313" key="5">
    <source>
        <dbReference type="Proteomes" id="UP000823749"/>
    </source>
</evidence>
<protein>
    <submittedName>
        <fullName evidence="4">Uncharacterized protein</fullName>
    </submittedName>
</protein>
<dbReference type="EMBL" id="JACTNZ010000009">
    <property type="protein sequence ID" value="KAG5532230.1"/>
    <property type="molecule type" value="Genomic_DNA"/>
</dbReference>
<dbReference type="Gene3D" id="3.40.1370.10">
    <property type="match status" value="1"/>
</dbReference>
<dbReference type="GO" id="GO:1990904">
    <property type="term" value="C:ribonucleoprotein complex"/>
    <property type="evidence" value="ECO:0007669"/>
    <property type="project" value="UniProtKB-KW"/>
</dbReference>
<comment type="caution">
    <text evidence="4">The sequence shown here is derived from an EMBL/GenBank/DDBJ whole genome shotgun (WGS) entry which is preliminary data.</text>
</comment>
<dbReference type="GO" id="GO:0006412">
    <property type="term" value="P:translation"/>
    <property type="evidence" value="ECO:0007669"/>
    <property type="project" value="InterPro"/>
</dbReference>
<proteinExistence type="inferred from homology"/>
<evidence type="ECO:0000313" key="4">
    <source>
        <dbReference type="EMBL" id="KAG5532230.1"/>
    </source>
</evidence>
<sequence>MAYATARLVVTVQTFDSYTSTDKDALPMPSVMKAPIRPDIVTHVHSLVSKNSRQPYAVSAKSWQLDIH</sequence>
<evidence type="ECO:0000256" key="1">
    <source>
        <dbReference type="ARBA" id="ARBA00010528"/>
    </source>
</evidence>